<proteinExistence type="predicted"/>
<protein>
    <submittedName>
        <fullName evidence="1">Uncharacterized protein</fullName>
    </submittedName>
</protein>
<organism evidence="1 2">
    <name type="scientific">Escherichia phage vB_EcoP_SYGE1</name>
    <dbReference type="NCBI Taxonomy" id="2829847"/>
    <lineage>
        <taxon>Viruses</taxon>
        <taxon>Duplodnaviria</taxon>
        <taxon>Heunggongvirae</taxon>
        <taxon>Uroviricota</taxon>
        <taxon>Caudoviricetes</taxon>
        <taxon>Autographivirales</taxon>
        <taxon>Autotranscriptaviridae</taxon>
        <taxon>Studiervirinae</taxon>
        <taxon>Teseptimavirus</taxon>
        <taxon>Teseptimavirus SYGE1</taxon>
    </lineage>
</organism>
<sequence>MIAPVCVLLRLEPCAHIQSKIDDRQNTLSYHQKTHSSRKERDIGKYYLALIPYGYSLINIANKGKPLWSPFSEFN</sequence>
<name>A0A8T8IW32_9CAUD</name>
<evidence type="ECO:0000313" key="1">
    <source>
        <dbReference type="EMBL" id="QUD16315.1"/>
    </source>
</evidence>
<keyword evidence="2" id="KW-1185">Reference proteome</keyword>
<evidence type="ECO:0000313" key="2">
    <source>
        <dbReference type="Proteomes" id="UP000682103"/>
    </source>
</evidence>
<accession>A0A8T8IW32</accession>
<dbReference type="EMBL" id="MW883060">
    <property type="protein sequence ID" value="QUD16315.1"/>
    <property type="molecule type" value="Genomic_DNA"/>
</dbReference>
<gene>
    <name evidence="1" type="ORF">SYGE1_30</name>
</gene>
<dbReference type="Proteomes" id="UP000682103">
    <property type="component" value="Segment"/>
</dbReference>
<reference evidence="1 2" key="1">
    <citation type="submission" date="2021-04" db="EMBL/GenBank/DDBJ databases">
        <authorList>
            <person name="Wang Z."/>
        </authorList>
    </citation>
    <scope>NUCLEOTIDE SEQUENCE [LARGE SCALE GENOMIC DNA]</scope>
</reference>